<keyword evidence="2" id="KW-1185">Reference proteome</keyword>
<gene>
    <name evidence="1" type="ORF">L3081_17395</name>
</gene>
<organism evidence="1 2">
    <name type="scientific">Colwellia maritima</name>
    <dbReference type="NCBI Taxonomy" id="2912588"/>
    <lineage>
        <taxon>Bacteria</taxon>
        <taxon>Pseudomonadati</taxon>
        <taxon>Pseudomonadota</taxon>
        <taxon>Gammaproteobacteria</taxon>
        <taxon>Alteromonadales</taxon>
        <taxon>Colwelliaceae</taxon>
        <taxon>Colwellia</taxon>
    </lineage>
</organism>
<evidence type="ECO:0000313" key="1">
    <source>
        <dbReference type="EMBL" id="MCI2284841.1"/>
    </source>
</evidence>
<dbReference type="EMBL" id="JAKKSL010000003">
    <property type="protein sequence ID" value="MCI2284841.1"/>
    <property type="molecule type" value="Genomic_DNA"/>
</dbReference>
<name>A0ABS9X3N9_9GAMM</name>
<protein>
    <submittedName>
        <fullName evidence="1">Uncharacterized protein</fullName>
    </submittedName>
</protein>
<sequence>MLTFLLSSISKRAIGRILLSILLMAATHTIVAHTYFFGVSELNYNKVTQHIEVIHQLTAHDIENAIAEIQQINFSSEHPKYDELIQKYIEKHFILAQGDKAIKMNWIGFEVKRGQLFAYQESVSKEILTHLMVKNTILVDTYEKQVNTVNYQSSRLENTIQGSLTFDHRHRVAIITSNE</sequence>
<evidence type="ECO:0000313" key="2">
    <source>
        <dbReference type="Proteomes" id="UP001139646"/>
    </source>
</evidence>
<comment type="caution">
    <text evidence="1">The sequence shown here is derived from an EMBL/GenBank/DDBJ whole genome shotgun (WGS) entry which is preliminary data.</text>
</comment>
<dbReference type="InterPro" id="IPR046525">
    <property type="entry name" value="DUF6702"/>
</dbReference>
<accession>A0ABS9X3N9</accession>
<proteinExistence type="predicted"/>
<dbReference type="Proteomes" id="UP001139646">
    <property type="component" value="Unassembled WGS sequence"/>
</dbReference>
<dbReference type="Pfam" id="PF20420">
    <property type="entry name" value="DUF6702"/>
    <property type="match status" value="1"/>
</dbReference>
<reference evidence="1" key="1">
    <citation type="submission" date="2022-01" db="EMBL/GenBank/DDBJ databases">
        <title>Colwellia maritima, isolated from seawater.</title>
        <authorList>
            <person name="Kristyanto S."/>
            <person name="Jung J."/>
            <person name="Jeon C.O."/>
        </authorList>
    </citation>
    <scope>NUCLEOTIDE SEQUENCE</scope>
    <source>
        <strain evidence="1">MSW7</strain>
    </source>
</reference>
<dbReference type="RefSeq" id="WP_242287304.1">
    <property type="nucleotide sequence ID" value="NZ_JAKKSL010000003.1"/>
</dbReference>